<organism evidence="2">
    <name type="scientific">Agrobacterium albertimagni</name>
    <dbReference type="NCBI Taxonomy" id="147266"/>
    <lineage>
        <taxon>Bacteria</taxon>
        <taxon>Pseudomonadati</taxon>
        <taxon>Pseudomonadota</taxon>
        <taxon>Alphaproteobacteria</taxon>
        <taxon>Hyphomicrobiales</taxon>
        <taxon>Rhizobiaceae</taxon>
        <taxon>Rhizobium/Agrobacterium group</taxon>
        <taxon>Agrobacterium</taxon>
    </lineage>
</organism>
<protein>
    <submittedName>
        <fullName evidence="2">AzlD family protein</fullName>
    </submittedName>
</protein>
<comment type="caution">
    <text evidence="2">The sequence shown here is derived from an EMBL/GenBank/DDBJ whole genome shotgun (WGS) entry which is preliminary data.</text>
</comment>
<dbReference type="EMBL" id="DSKI01000631">
    <property type="protein sequence ID" value="HEB44426.1"/>
    <property type="molecule type" value="Genomic_DNA"/>
</dbReference>
<proteinExistence type="predicted"/>
<accession>A0A7C1T4V8</accession>
<keyword evidence="1" id="KW-0472">Membrane</keyword>
<feature type="transmembrane region" description="Helical" evidence="1">
    <location>
        <begin position="6"/>
        <end position="31"/>
    </location>
</feature>
<feature type="transmembrane region" description="Helical" evidence="1">
    <location>
        <begin position="43"/>
        <end position="62"/>
    </location>
</feature>
<dbReference type="InterPro" id="IPR008407">
    <property type="entry name" value="Brnchd-chn_aa_trnsp_AzlD"/>
</dbReference>
<feature type="transmembrane region" description="Helical" evidence="1">
    <location>
        <begin position="74"/>
        <end position="97"/>
    </location>
</feature>
<evidence type="ECO:0000313" key="2">
    <source>
        <dbReference type="EMBL" id="HEB44426.1"/>
    </source>
</evidence>
<reference evidence="2" key="1">
    <citation type="journal article" date="2020" name="mSystems">
        <title>Genome- and Community-Level Interaction Insights into Carbon Utilization and Element Cycling Functions of Hydrothermarchaeota in Hydrothermal Sediment.</title>
        <authorList>
            <person name="Zhou Z."/>
            <person name="Liu Y."/>
            <person name="Xu W."/>
            <person name="Pan J."/>
            <person name="Luo Z.H."/>
            <person name="Li M."/>
        </authorList>
    </citation>
    <scope>NUCLEOTIDE SEQUENCE [LARGE SCALE GENOMIC DNA]</scope>
    <source>
        <strain evidence="2">SpSt-243</strain>
    </source>
</reference>
<gene>
    <name evidence="2" type="ORF">ENP70_12210</name>
</gene>
<evidence type="ECO:0000256" key="1">
    <source>
        <dbReference type="SAM" id="Phobius"/>
    </source>
</evidence>
<dbReference type="AlphaFoldDB" id="A0A7C1T4V8"/>
<keyword evidence="1" id="KW-0812">Transmembrane</keyword>
<name>A0A7C1T4V8_9HYPH</name>
<keyword evidence="1" id="KW-1133">Transmembrane helix</keyword>
<sequence length="103" mass="10897">MTTLLTPYMTLLIAAAAAATFATRIGGYILVKRLKHMPPRLEAALNAVPAAVLTTLVAPAFFHGELDVKVAMAAAFLIGLRFGAIPMLIGGWAAVMVMRQFLG</sequence>
<dbReference type="Pfam" id="PF05437">
    <property type="entry name" value="AzlD"/>
    <property type="match status" value="1"/>
</dbReference>